<reference evidence="1" key="1">
    <citation type="submission" date="2023-10" db="EMBL/GenBank/DDBJ databases">
        <authorList>
            <person name="Chen Y."/>
            <person name="Shah S."/>
            <person name="Dougan E. K."/>
            <person name="Thang M."/>
            <person name="Chan C."/>
        </authorList>
    </citation>
    <scope>NUCLEOTIDE SEQUENCE [LARGE SCALE GENOMIC DNA]</scope>
</reference>
<name>A0ABN9X9N3_9DINO</name>
<comment type="caution">
    <text evidence="1">The sequence shown here is derived from an EMBL/GenBank/DDBJ whole genome shotgun (WGS) entry which is preliminary data.</text>
</comment>
<gene>
    <name evidence="1" type="ORF">PCOR1329_LOCUS74732</name>
</gene>
<accession>A0ABN9X9N3</accession>
<evidence type="ECO:0000313" key="1">
    <source>
        <dbReference type="EMBL" id="CAK0896206.1"/>
    </source>
</evidence>
<evidence type="ECO:0000313" key="2">
    <source>
        <dbReference type="Proteomes" id="UP001189429"/>
    </source>
</evidence>
<keyword evidence="2" id="KW-1185">Reference proteome</keyword>
<sequence>MQMPLVRFQPRDLNVAVHVRRGDVDDWVPGRGTSHEYYVWLINIMRRKVPYAKFHIFSEQRRRSNNTDEFDPYSKLGATVNLDTEATETLAHFARADVLVTAKSSFSYAAALLNPHCVLYQRWMLAVPGWVPLPKSEHLGNDATEMLSQQIGSCMLSIAARKYGGQE</sequence>
<dbReference type="EMBL" id="CAUYUJ010020156">
    <property type="protein sequence ID" value="CAK0896206.1"/>
    <property type="molecule type" value="Genomic_DNA"/>
</dbReference>
<protein>
    <submittedName>
        <fullName evidence="1">Uncharacterized protein</fullName>
    </submittedName>
</protein>
<organism evidence="1 2">
    <name type="scientific">Prorocentrum cordatum</name>
    <dbReference type="NCBI Taxonomy" id="2364126"/>
    <lineage>
        <taxon>Eukaryota</taxon>
        <taxon>Sar</taxon>
        <taxon>Alveolata</taxon>
        <taxon>Dinophyceae</taxon>
        <taxon>Prorocentrales</taxon>
        <taxon>Prorocentraceae</taxon>
        <taxon>Prorocentrum</taxon>
    </lineage>
</organism>
<proteinExistence type="predicted"/>
<dbReference type="Proteomes" id="UP001189429">
    <property type="component" value="Unassembled WGS sequence"/>
</dbReference>